<keyword evidence="1" id="KW-0805">Transcription regulation</keyword>
<gene>
    <name evidence="4" type="ORF">FHX49_002524</name>
</gene>
<sequence length="90" mass="9472">MLELLLRALHDLGLDASTAGRAVDLLLQFATASAVERAAHASADAQELSDLESTLVSARPERHPLLVEAGTTAFTTVLRGNATRGRSMSS</sequence>
<dbReference type="Proteomes" id="UP000529310">
    <property type="component" value="Unassembled WGS sequence"/>
</dbReference>
<name>A0A7W4V4X9_9MICO</name>
<evidence type="ECO:0000313" key="5">
    <source>
        <dbReference type="Proteomes" id="UP000529310"/>
    </source>
</evidence>
<evidence type="ECO:0000313" key="4">
    <source>
        <dbReference type="EMBL" id="MBB2976936.1"/>
    </source>
</evidence>
<comment type="caution">
    <text evidence="4">The sequence shown here is derived from an EMBL/GenBank/DDBJ whole genome shotgun (WGS) entry which is preliminary data.</text>
</comment>
<proteinExistence type="predicted"/>
<dbReference type="SUPFAM" id="SSF48498">
    <property type="entry name" value="Tetracyclin repressor-like, C-terminal domain"/>
    <property type="match status" value="1"/>
</dbReference>
<keyword evidence="5" id="KW-1185">Reference proteome</keyword>
<reference evidence="4 5" key="1">
    <citation type="submission" date="2020-08" db="EMBL/GenBank/DDBJ databases">
        <title>Sequencing the genomes of 1000 actinobacteria strains.</title>
        <authorList>
            <person name="Klenk H.-P."/>
        </authorList>
    </citation>
    <scope>NUCLEOTIDE SEQUENCE [LARGE SCALE GENOMIC DNA]</scope>
    <source>
        <strain evidence="4 5">DSM 27099</strain>
    </source>
</reference>
<accession>A0A7W4V4X9</accession>
<dbReference type="InterPro" id="IPR036271">
    <property type="entry name" value="Tet_transcr_reg_TetR-rel_C_sf"/>
</dbReference>
<dbReference type="GO" id="GO:0045892">
    <property type="term" value="P:negative regulation of DNA-templated transcription"/>
    <property type="evidence" value="ECO:0007669"/>
    <property type="project" value="InterPro"/>
</dbReference>
<evidence type="ECO:0000259" key="3">
    <source>
        <dbReference type="Pfam" id="PF02909"/>
    </source>
</evidence>
<evidence type="ECO:0000256" key="2">
    <source>
        <dbReference type="ARBA" id="ARBA00023163"/>
    </source>
</evidence>
<dbReference type="Gene3D" id="1.10.357.10">
    <property type="entry name" value="Tetracycline Repressor, domain 2"/>
    <property type="match status" value="1"/>
</dbReference>
<dbReference type="Pfam" id="PF02909">
    <property type="entry name" value="TetR_C_1"/>
    <property type="match status" value="1"/>
</dbReference>
<dbReference type="EMBL" id="JACHWQ010000009">
    <property type="protein sequence ID" value="MBB2976936.1"/>
    <property type="molecule type" value="Genomic_DNA"/>
</dbReference>
<organism evidence="4 5">
    <name type="scientific">Microbacterium endophyticum</name>
    <dbReference type="NCBI Taxonomy" id="1526412"/>
    <lineage>
        <taxon>Bacteria</taxon>
        <taxon>Bacillati</taxon>
        <taxon>Actinomycetota</taxon>
        <taxon>Actinomycetes</taxon>
        <taxon>Micrococcales</taxon>
        <taxon>Microbacteriaceae</taxon>
        <taxon>Microbacterium</taxon>
    </lineage>
</organism>
<dbReference type="AlphaFoldDB" id="A0A7W4V4X9"/>
<feature type="domain" description="Tetracycline repressor TetR C-terminal" evidence="3">
    <location>
        <begin position="3"/>
        <end position="76"/>
    </location>
</feature>
<keyword evidence="2" id="KW-0804">Transcription</keyword>
<protein>
    <recommendedName>
        <fullName evidence="3">Tetracycline repressor TetR C-terminal domain-containing protein</fullName>
    </recommendedName>
</protein>
<dbReference type="InterPro" id="IPR004111">
    <property type="entry name" value="Repressor_TetR_C"/>
</dbReference>
<evidence type="ECO:0000256" key="1">
    <source>
        <dbReference type="ARBA" id="ARBA00023015"/>
    </source>
</evidence>